<dbReference type="SUPFAM" id="SSF50156">
    <property type="entry name" value="PDZ domain-like"/>
    <property type="match status" value="2"/>
</dbReference>
<evidence type="ECO:0000259" key="3">
    <source>
        <dbReference type="SMART" id="SM00228"/>
    </source>
</evidence>
<evidence type="ECO:0000313" key="4">
    <source>
        <dbReference type="EMBL" id="NIR74602.1"/>
    </source>
</evidence>
<dbReference type="InterPro" id="IPR001478">
    <property type="entry name" value="PDZ"/>
</dbReference>
<protein>
    <submittedName>
        <fullName evidence="4">PDZ domain-containing protein</fullName>
    </submittedName>
</protein>
<dbReference type="Gene3D" id="2.40.10.120">
    <property type="match status" value="1"/>
</dbReference>
<dbReference type="InterPro" id="IPR051201">
    <property type="entry name" value="Chloro_Bact_Ser_Proteases"/>
</dbReference>
<dbReference type="Pfam" id="PF13365">
    <property type="entry name" value="Trypsin_2"/>
    <property type="match status" value="1"/>
</dbReference>
<dbReference type="Gene3D" id="2.30.42.10">
    <property type="match status" value="1"/>
</dbReference>
<organism evidence="4 5">
    <name type="scientific">Candidatus Kutchimonas denitrificans</name>
    <dbReference type="NCBI Taxonomy" id="3056748"/>
    <lineage>
        <taxon>Bacteria</taxon>
        <taxon>Pseudomonadati</taxon>
        <taxon>Gemmatimonadota</taxon>
        <taxon>Gemmatimonadia</taxon>
        <taxon>Candidatus Palauibacterales</taxon>
        <taxon>Candidatus Palauibacteraceae</taxon>
        <taxon>Candidatus Kutchimonas</taxon>
    </lineage>
</organism>
<reference evidence="4 5" key="1">
    <citation type="submission" date="2020-01" db="EMBL/GenBank/DDBJ databases">
        <title>Genomes assembled from Gulf of Kutch pelagic sediment metagenomes.</title>
        <authorList>
            <person name="Chandrashekar M."/>
            <person name="Mahajan M.S."/>
            <person name="Dave K.J."/>
            <person name="Vatsa P."/>
            <person name="Nathani N.M."/>
        </authorList>
    </citation>
    <scope>NUCLEOTIDE SEQUENCE [LARGE SCALE GENOMIC DNA]</scope>
    <source>
        <strain evidence="4">KS3-K002</strain>
    </source>
</reference>
<keyword evidence="1" id="KW-0645">Protease</keyword>
<comment type="caution">
    <text evidence="4">The sequence shown here is derived from an EMBL/GenBank/DDBJ whole genome shotgun (WGS) entry which is preliminary data.</text>
</comment>
<accession>A0AAE4Z8T7</accession>
<evidence type="ECO:0000313" key="5">
    <source>
        <dbReference type="Proteomes" id="UP000702544"/>
    </source>
</evidence>
<dbReference type="SUPFAM" id="SSF50494">
    <property type="entry name" value="Trypsin-like serine proteases"/>
    <property type="match status" value="1"/>
</dbReference>
<name>A0AAE4Z8T7_9BACT</name>
<gene>
    <name evidence="4" type="ORF">GWO12_05760</name>
</gene>
<dbReference type="InterPro" id="IPR001940">
    <property type="entry name" value="Peptidase_S1C"/>
</dbReference>
<sequence length="415" mass="44587">MVSVNVIRRQRIGPRSLWEEWFVPFGYEREVAGLGSGLALAPGGYVLTNAHVVDGATEIVVVALDGNEHPAELLGSDPLSDLALLKVEAEIPVPEFGDSDGLVIGEPAIAIGNPFGYLLSNVEPTVTVGVISGTGRHILSSAFSGSREEGRTIYADMIQTDASINPGNSGGPLVNGEGRVIGVNSTIFSRTGGSQGLGFAIPINRALLIAQQLRENGQVRRPWVGLDVGPAESDRTVRRRGARIVRVAPGSPAQRADLTPGLELVAVQDRRVKSPLDWEAEMFNVVPGQSLTVTVRDEAGAERRVVLEVEDLPSVRADRIEVLEGLELISLTPAIRAERDLSSREGALIVNVSDEVARVTGLRRGDLILGLNQRRVASADEVAEMLDYLAGRGALRLYYERNGAIWSTTFRIVEE</sequence>
<proteinExistence type="predicted"/>
<dbReference type="InterPro" id="IPR009003">
    <property type="entry name" value="Peptidase_S1_PA"/>
</dbReference>
<dbReference type="SMART" id="SM00228">
    <property type="entry name" value="PDZ"/>
    <property type="match status" value="2"/>
</dbReference>
<dbReference type="PRINTS" id="PR00834">
    <property type="entry name" value="PROTEASES2C"/>
</dbReference>
<feature type="domain" description="PDZ" evidence="3">
    <location>
        <begin position="325"/>
        <end position="403"/>
    </location>
</feature>
<evidence type="ECO:0000256" key="2">
    <source>
        <dbReference type="ARBA" id="ARBA00022801"/>
    </source>
</evidence>
<dbReference type="GO" id="GO:0006508">
    <property type="term" value="P:proteolysis"/>
    <property type="evidence" value="ECO:0007669"/>
    <property type="project" value="UniProtKB-KW"/>
</dbReference>
<dbReference type="Proteomes" id="UP000702544">
    <property type="component" value="Unassembled WGS sequence"/>
</dbReference>
<dbReference type="PANTHER" id="PTHR43343">
    <property type="entry name" value="PEPTIDASE S12"/>
    <property type="match status" value="1"/>
</dbReference>
<dbReference type="InterPro" id="IPR036034">
    <property type="entry name" value="PDZ_sf"/>
</dbReference>
<dbReference type="AlphaFoldDB" id="A0AAE4Z8T7"/>
<keyword evidence="2" id="KW-0378">Hydrolase</keyword>
<dbReference type="GO" id="GO:0004252">
    <property type="term" value="F:serine-type endopeptidase activity"/>
    <property type="evidence" value="ECO:0007669"/>
    <property type="project" value="InterPro"/>
</dbReference>
<evidence type="ECO:0000256" key="1">
    <source>
        <dbReference type="ARBA" id="ARBA00022670"/>
    </source>
</evidence>
<dbReference type="Gene3D" id="2.30.42.60">
    <property type="match status" value="1"/>
</dbReference>
<feature type="domain" description="PDZ" evidence="3">
    <location>
        <begin position="222"/>
        <end position="299"/>
    </location>
</feature>
<dbReference type="EMBL" id="JAACAK010000046">
    <property type="protein sequence ID" value="NIR74602.1"/>
    <property type="molecule type" value="Genomic_DNA"/>
</dbReference>
<dbReference type="PANTHER" id="PTHR43343:SF3">
    <property type="entry name" value="PROTEASE DO-LIKE 8, CHLOROPLASTIC"/>
    <property type="match status" value="1"/>
</dbReference>